<evidence type="ECO:0000313" key="2">
    <source>
        <dbReference type="Proteomes" id="UP000483765"/>
    </source>
</evidence>
<dbReference type="InterPro" id="IPR022372">
    <property type="entry name" value="Accessory_SS_Asp1"/>
</dbReference>
<comment type="caution">
    <text evidence="1">The sequence shown here is derived from an EMBL/GenBank/DDBJ whole genome shotgun (WGS) entry which is preliminary data.</text>
</comment>
<accession>A0A6L8MZB8</accession>
<proteinExistence type="predicted"/>
<dbReference type="Proteomes" id="UP000483765">
    <property type="component" value="Unassembled WGS sequence"/>
</dbReference>
<dbReference type="AlphaFoldDB" id="A0A6L8MZB8"/>
<protein>
    <submittedName>
        <fullName evidence="1">Accessory Sec system protein Asp1</fullName>
    </submittedName>
</protein>
<evidence type="ECO:0000313" key="1">
    <source>
        <dbReference type="EMBL" id="MYN70526.1"/>
    </source>
</evidence>
<organism evidence="1 2">
    <name type="scientific">Streptococcus suis</name>
    <dbReference type="NCBI Taxonomy" id="1307"/>
    <lineage>
        <taxon>Bacteria</taxon>
        <taxon>Bacillati</taxon>
        <taxon>Bacillota</taxon>
        <taxon>Bacilli</taxon>
        <taxon>Lactobacillales</taxon>
        <taxon>Streptococcaceae</taxon>
        <taxon>Streptococcus</taxon>
    </lineage>
</organism>
<dbReference type="Pfam" id="PF16993">
    <property type="entry name" value="Asp1"/>
    <property type="match status" value="1"/>
</dbReference>
<sequence>MIYFIPAWYNDRRTMYFNARPWSQKQKLIYTDDITNHVRLATRSGNPYQLIVPNYTPQLRYHMHRLELLESNFVSIFDIIQDLSGKNMEVLNFREFEWAEGTEFVYNPFSVVAQENGQVSAEVEFGTNGQLFWITRIQNNIPTKRYIFDDRGFVSSSIIYDAEGKYHYQEYYNRKREWQIREYFGAYGHHVEVSESAQSRFLKKEYASIEELVFEQMGRVLDQHDQENDSIFLAADSRHSAEVLKLKSNKKVVYSYFQGRNGFTIDPYMIEDIKHVDLILTTTDRTRMQFNALTNIPVLKLPYIDTRFDIGKSRQLKDQFVYFRLDGLTTASYKRVLDAAVRYMKTNKRVHLLLVSFESDAKQQQYMANILRMLLASYDDPDMVLMEENSVTIENSAFPEQESRVSLSFITPADDVIKILSNCRLVVDLANEPDMYTHIAALSAAIPQINKLPSEFVHHKKNGYITLDLDNLYDGLVYYLTGLAHWNESMIYCIKLIEKYSDTEIVKRVRLMLNRG</sequence>
<name>A0A6L8MZB8_STRSU</name>
<dbReference type="EMBL" id="WNXH01000020">
    <property type="protein sequence ID" value="MYN70526.1"/>
    <property type="molecule type" value="Genomic_DNA"/>
</dbReference>
<gene>
    <name evidence="1" type="primary">asp1</name>
    <name evidence="1" type="ORF">GLP18_09960</name>
</gene>
<dbReference type="NCBIfam" id="TIGR03713">
    <property type="entry name" value="acc_sec_asp1"/>
    <property type="match status" value="1"/>
</dbReference>
<reference evidence="1 2" key="1">
    <citation type="submission" date="2019-11" db="EMBL/GenBank/DDBJ databases">
        <title>Divergent Streptococcus suis from cattle.</title>
        <authorList>
            <person name="Williamson C."/>
        </authorList>
    </citation>
    <scope>NUCLEOTIDE SEQUENCE [LARGE SCALE GENOMIC DNA]</scope>
    <source>
        <strain evidence="1 2">10-36905</strain>
    </source>
</reference>
<dbReference type="GO" id="GO:0015031">
    <property type="term" value="P:protein transport"/>
    <property type="evidence" value="ECO:0007669"/>
    <property type="project" value="InterPro"/>
</dbReference>
<dbReference type="RefSeq" id="WP_024396202.1">
    <property type="nucleotide sequence ID" value="NZ_WNXH01000020.1"/>
</dbReference>